<evidence type="ECO:0000313" key="1">
    <source>
        <dbReference type="EMBL" id="VEB35573.1"/>
    </source>
</evidence>
<dbReference type="Proteomes" id="UP000277577">
    <property type="component" value="Chromosome"/>
</dbReference>
<reference evidence="1 2" key="1">
    <citation type="submission" date="2018-12" db="EMBL/GenBank/DDBJ databases">
        <authorList>
            <consortium name="Pathogen Informatics"/>
        </authorList>
    </citation>
    <scope>NUCLEOTIDE SEQUENCE [LARGE SCALE GENOMIC DNA]</scope>
    <source>
        <strain evidence="1 2">NCTC11976</strain>
    </source>
</reference>
<proteinExistence type="predicted"/>
<evidence type="ECO:0000313" key="2">
    <source>
        <dbReference type="Proteomes" id="UP000277577"/>
    </source>
</evidence>
<keyword evidence="2" id="KW-1185">Reference proteome</keyword>
<gene>
    <name evidence="1" type="ORF">NCTC11976_01427</name>
</gene>
<name>A0ABY6T500_9GAMM</name>
<protein>
    <submittedName>
        <fullName evidence="1">Uncharacterized protein</fullName>
    </submittedName>
</protein>
<accession>A0ABY6T500</accession>
<dbReference type="EMBL" id="LR134173">
    <property type="protein sequence ID" value="VEB35573.1"/>
    <property type="molecule type" value="Genomic_DNA"/>
</dbReference>
<sequence length="51" mass="5677">MIQDNPDKPVEGQQPPSIVPTKMSFWERNRISTTGLTATVVGVTSWFATKK</sequence>
<organism evidence="1 2">
    <name type="scientific">Legionella cherrii</name>
    <dbReference type="NCBI Taxonomy" id="28084"/>
    <lineage>
        <taxon>Bacteria</taxon>
        <taxon>Pseudomonadati</taxon>
        <taxon>Pseudomonadota</taxon>
        <taxon>Gammaproteobacteria</taxon>
        <taxon>Legionellales</taxon>
        <taxon>Legionellaceae</taxon>
        <taxon>Legionella</taxon>
    </lineage>
</organism>